<proteinExistence type="inferred from homology"/>
<dbReference type="Proteomes" id="UP000238479">
    <property type="component" value="Chromosome 3"/>
</dbReference>
<evidence type="ECO:0000313" key="4">
    <source>
        <dbReference type="Proteomes" id="UP000238479"/>
    </source>
</evidence>
<dbReference type="Gene3D" id="2.40.70.10">
    <property type="entry name" value="Acid Proteases"/>
    <property type="match status" value="1"/>
</dbReference>
<dbReference type="OrthoDB" id="1072226at2759"/>
<dbReference type="InterPro" id="IPR021109">
    <property type="entry name" value="Peptidase_aspartic_dom_sf"/>
</dbReference>
<evidence type="ECO:0000259" key="2">
    <source>
        <dbReference type="Pfam" id="PF14543"/>
    </source>
</evidence>
<protein>
    <submittedName>
        <fullName evidence="3">Putative nepenthesin</fullName>
        <ecNumber evidence="3">3.4.23.12</ecNumber>
    </submittedName>
</protein>
<reference evidence="3 4" key="1">
    <citation type="journal article" date="2018" name="Nat. Genet.">
        <title>The Rosa genome provides new insights in the design of modern roses.</title>
        <authorList>
            <person name="Bendahmane M."/>
        </authorList>
    </citation>
    <scope>NUCLEOTIDE SEQUENCE [LARGE SCALE GENOMIC DNA]</scope>
    <source>
        <strain evidence="4">cv. Old Blush</strain>
    </source>
</reference>
<evidence type="ECO:0000313" key="3">
    <source>
        <dbReference type="EMBL" id="PRQ43505.1"/>
    </source>
</evidence>
<dbReference type="STRING" id="74649.A0A2P6RAP3"/>
<gene>
    <name evidence="3" type="ORF">RchiOBHm_Chr3g0469211</name>
</gene>
<dbReference type="EC" id="3.4.23.12" evidence="3"/>
<dbReference type="GO" id="GO:0004190">
    <property type="term" value="F:aspartic-type endopeptidase activity"/>
    <property type="evidence" value="ECO:0007669"/>
    <property type="project" value="InterPro"/>
</dbReference>
<name>A0A2P6RAP3_ROSCH</name>
<feature type="domain" description="Xylanase inhibitor N-terminal" evidence="2">
    <location>
        <begin position="2"/>
        <end position="155"/>
    </location>
</feature>
<comment type="caution">
    <text evidence="3">The sequence shown here is derived from an EMBL/GenBank/DDBJ whole genome shotgun (WGS) entry which is preliminary data.</text>
</comment>
<dbReference type="InterPro" id="IPR001461">
    <property type="entry name" value="Aspartic_peptidase_A1"/>
</dbReference>
<dbReference type="SUPFAM" id="SSF50630">
    <property type="entry name" value="Acid proteases"/>
    <property type="match status" value="1"/>
</dbReference>
<evidence type="ECO:0000256" key="1">
    <source>
        <dbReference type="ARBA" id="ARBA00007447"/>
    </source>
</evidence>
<dbReference type="InterPro" id="IPR032861">
    <property type="entry name" value="TAXi_N"/>
</dbReference>
<dbReference type="GO" id="GO:0006508">
    <property type="term" value="P:proteolysis"/>
    <property type="evidence" value="ECO:0007669"/>
    <property type="project" value="InterPro"/>
</dbReference>
<organism evidence="3 4">
    <name type="scientific">Rosa chinensis</name>
    <name type="common">China rose</name>
    <dbReference type="NCBI Taxonomy" id="74649"/>
    <lineage>
        <taxon>Eukaryota</taxon>
        <taxon>Viridiplantae</taxon>
        <taxon>Streptophyta</taxon>
        <taxon>Embryophyta</taxon>
        <taxon>Tracheophyta</taxon>
        <taxon>Spermatophyta</taxon>
        <taxon>Magnoliopsida</taxon>
        <taxon>eudicotyledons</taxon>
        <taxon>Gunneridae</taxon>
        <taxon>Pentapetalae</taxon>
        <taxon>rosids</taxon>
        <taxon>fabids</taxon>
        <taxon>Rosales</taxon>
        <taxon>Rosaceae</taxon>
        <taxon>Rosoideae</taxon>
        <taxon>Rosoideae incertae sedis</taxon>
        <taxon>Rosa</taxon>
    </lineage>
</organism>
<dbReference type="PANTHER" id="PTHR13683">
    <property type="entry name" value="ASPARTYL PROTEASES"/>
    <property type="match status" value="1"/>
</dbReference>
<dbReference type="AlphaFoldDB" id="A0A2P6RAP3"/>
<dbReference type="Gramene" id="PRQ43505">
    <property type="protein sequence ID" value="PRQ43505"/>
    <property type="gene ID" value="RchiOBHm_Chr3g0469211"/>
</dbReference>
<sequence>MFYVQLGIGTPAFDTVSPMTWLQVPERELCFPVDEGGSFDPNHSSTFTLLSSGDPMCSPPLGNIPLSNGSCDYNLGYSKGFFSTDILSYSVDDAAATEVSLNVSFGCGLFNQLAFGGDDESGNPISGVMGLGLGHPSGLLTQLRPVMMDRFSYCIPPLFPVSNRR</sequence>
<dbReference type="PANTHER" id="PTHR13683:SF750">
    <property type="entry name" value="ASPARTYL PROTEASE AED1"/>
    <property type="match status" value="1"/>
</dbReference>
<keyword evidence="3" id="KW-0378">Hydrolase</keyword>
<comment type="similarity">
    <text evidence="1">Belongs to the peptidase A1 family.</text>
</comment>
<dbReference type="Pfam" id="PF14543">
    <property type="entry name" value="TAXi_N"/>
    <property type="match status" value="1"/>
</dbReference>
<accession>A0A2P6RAP3</accession>
<keyword evidence="4" id="KW-1185">Reference proteome</keyword>
<dbReference type="EMBL" id="PDCK01000041">
    <property type="protein sequence ID" value="PRQ43505.1"/>
    <property type="molecule type" value="Genomic_DNA"/>
</dbReference>